<organism evidence="2 3">
    <name type="scientific">Amycolatopsis tucumanensis</name>
    <dbReference type="NCBI Taxonomy" id="401106"/>
    <lineage>
        <taxon>Bacteria</taxon>
        <taxon>Bacillati</taxon>
        <taxon>Actinomycetota</taxon>
        <taxon>Actinomycetes</taxon>
        <taxon>Pseudonocardiales</taxon>
        <taxon>Pseudonocardiaceae</taxon>
        <taxon>Amycolatopsis</taxon>
    </lineage>
</organism>
<dbReference type="RefSeq" id="WP_237337714.1">
    <property type="nucleotide sequence ID" value="NZ_BAABCM010000015.1"/>
</dbReference>
<comment type="caution">
    <text evidence="2">The sequence shown here is derived from an EMBL/GenBank/DDBJ whole genome shotgun (WGS) entry which is preliminary data.</text>
</comment>
<dbReference type="EMBL" id="BAABCM010000015">
    <property type="protein sequence ID" value="GAA3846055.1"/>
    <property type="molecule type" value="Genomic_DNA"/>
</dbReference>
<accession>A0ABP7JIX8</accession>
<dbReference type="PANTHER" id="PTHR33164:SF43">
    <property type="entry name" value="HTH-TYPE TRANSCRIPTIONAL REPRESSOR YETL"/>
    <property type="match status" value="1"/>
</dbReference>
<reference evidence="3" key="1">
    <citation type="journal article" date="2019" name="Int. J. Syst. Evol. Microbiol.">
        <title>The Global Catalogue of Microorganisms (GCM) 10K type strain sequencing project: providing services to taxonomists for standard genome sequencing and annotation.</title>
        <authorList>
            <consortium name="The Broad Institute Genomics Platform"/>
            <consortium name="The Broad Institute Genome Sequencing Center for Infectious Disease"/>
            <person name="Wu L."/>
            <person name="Ma J."/>
        </authorList>
    </citation>
    <scope>NUCLEOTIDE SEQUENCE [LARGE SCALE GENOMIC DNA]</scope>
    <source>
        <strain evidence="3">JCM 17017</strain>
    </source>
</reference>
<sequence length="136" mass="15129">MTAAERVWERMQDLVLHRHDRRRLVADALGLSFFKAKALRRLVPGPLTLGELAELLDTDRPYTTVVVDDLEQRGLVSRTVHPDDRRRKLVTVTPAGAEMAAAANRILSEPPPFFAALDADELAQLDHLLAKLDADG</sequence>
<dbReference type="Pfam" id="PF01047">
    <property type="entry name" value="MarR"/>
    <property type="match status" value="1"/>
</dbReference>
<dbReference type="PRINTS" id="PR00598">
    <property type="entry name" value="HTHMARR"/>
</dbReference>
<protein>
    <submittedName>
        <fullName evidence="2">MarR family transcriptional regulator</fullName>
    </submittedName>
</protein>
<dbReference type="Gene3D" id="1.10.10.10">
    <property type="entry name" value="Winged helix-like DNA-binding domain superfamily/Winged helix DNA-binding domain"/>
    <property type="match status" value="1"/>
</dbReference>
<dbReference type="InterPro" id="IPR036390">
    <property type="entry name" value="WH_DNA-bd_sf"/>
</dbReference>
<evidence type="ECO:0000259" key="1">
    <source>
        <dbReference type="PROSITE" id="PS50995"/>
    </source>
</evidence>
<dbReference type="SUPFAM" id="SSF46785">
    <property type="entry name" value="Winged helix' DNA-binding domain"/>
    <property type="match status" value="1"/>
</dbReference>
<gene>
    <name evidence="2" type="ORF">GCM10022380_75210</name>
</gene>
<proteinExistence type="predicted"/>
<keyword evidence="3" id="KW-1185">Reference proteome</keyword>
<dbReference type="SMART" id="SM00347">
    <property type="entry name" value="HTH_MARR"/>
    <property type="match status" value="1"/>
</dbReference>
<feature type="domain" description="HTH marR-type" evidence="1">
    <location>
        <begin position="1"/>
        <end position="134"/>
    </location>
</feature>
<evidence type="ECO:0000313" key="3">
    <source>
        <dbReference type="Proteomes" id="UP001501624"/>
    </source>
</evidence>
<dbReference type="InterPro" id="IPR036388">
    <property type="entry name" value="WH-like_DNA-bd_sf"/>
</dbReference>
<evidence type="ECO:0000313" key="2">
    <source>
        <dbReference type="EMBL" id="GAA3846055.1"/>
    </source>
</evidence>
<name>A0ABP7JIX8_9PSEU</name>
<dbReference type="InterPro" id="IPR039422">
    <property type="entry name" value="MarR/SlyA-like"/>
</dbReference>
<dbReference type="PANTHER" id="PTHR33164">
    <property type="entry name" value="TRANSCRIPTIONAL REGULATOR, MARR FAMILY"/>
    <property type="match status" value="1"/>
</dbReference>
<dbReference type="PROSITE" id="PS50995">
    <property type="entry name" value="HTH_MARR_2"/>
    <property type="match status" value="1"/>
</dbReference>
<dbReference type="Proteomes" id="UP001501624">
    <property type="component" value="Unassembled WGS sequence"/>
</dbReference>
<dbReference type="InterPro" id="IPR000835">
    <property type="entry name" value="HTH_MarR-typ"/>
</dbReference>